<dbReference type="GeneID" id="68919007"/>
<protein>
    <submittedName>
        <fullName evidence="1">Protein CBG27556</fullName>
    </submittedName>
</protein>
<name>B6IKM0_CAEBR</name>
<dbReference type="HOGENOM" id="CLU_3126353_0_0_1"/>
<evidence type="ECO:0000313" key="1">
    <source>
        <dbReference type="EMBL" id="CAS00450.1"/>
    </source>
</evidence>
<dbReference type="EMBL" id="HE600959">
    <property type="protein sequence ID" value="CAS00450.1"/>
    <property type="molecule type" value="Genomic_DNA"/>
</dbReference>
<organism evidence="1 2">
    <name type="scientific">Caenorhabditis briggsae</name>
    <dbReference type="NCBI Taxonomy" id="6238"/>
    <lineage>
        <taxon>Eukaryota</taxon>
        <taxon>Metazoa</taxon>
        <taxon>Ecdysozoa</taxon>
        <taxon>Nematoda</taxon>
        <taxon>Chromadorea</taxon>
        <taxon>Rhabditida</taxon>
        <taxon>Rhabditina</taxon>
        <taxon>Rhabditomorpha</taxon>
        <taxon>Rhabditoidea</taxon>
        <taxon>Rhabditidae</taxon>
        <taxon>Peloderinae</taxon>
        <taxon>Caenorhabditis</taxon>
    </lineage>
</organism>
<evidence type="ECO:0000313" key="2">
    <source>
        <dbReference type="Proteomes" id="UP000008549"/>
    </source>
</evidence>
<dbReference type="InParanoid" id="B6IKM0"/>
<dbReference type="RefSeq" id="XP_045100009.1">
    <property type="nucleotide sequence ID" value="XM_045239226.1"/>
</dbReference>
<gene>
    <name evidence="1" type="ORF">CBG27556</name>
    <name evidence="1" type="ORF">CBG_27556</name>
</gene>
<proteinExistence type="predicted"/>
<dbReference type="PROSITE" id="PS51257">
    <property type="entry name" value="PROKAR_LIPOPROTEIN"/>
    <property type="match status" value="1"/>
</dbReference>
<keyword evidence="2" id="KW-1185">Reference proteome</keyword>
<dbReference type="CTD" id="68919007"/>
<dbReference type="AlphaFoldDB" id="B6IKM0"/>
<accession>B6IKM0</accession>
<dbReference type="Proteomes" id="UP000008549">
    <property type="component" value="Unassembled WGS sequence"/>
</dbReference>
<reference evidence="1 2" key="1">
    <citation type="journal article" date="2003" name="PLoS Biol.">
        <title>The genome sequence of Caenorhabditis briggsae: a platform for comparative genomics.</title>
        <authorList>
            <person name="Stein L.D."/>
            <person name="Bao Z."/>
            <person name="Blasiar D."/>
            <person name="Blumenthal T."/>
            <person name="Brent M.R."/>
            <person name="Chen N."/>
            <person name="Chinwalla A."/>
            <person name="Clarke L."/>
            <person name="Clee C."/>
            <person name="Coghlan A."/>
            <person name="Coulson A."/>
            <person name="D'Eustachio P."/>
            <person name="Fitch D.H."/>
            <person name="Fulton L.A."/>
            <person name="Fulton R.E."/>
            <person name="Griffiths-Jones S."/>
            <person name="Harris T.W."/>
            <person name="Hillier L.W."/>
            <person name="Kamath R."/>
            <person name="Kuwabara P.E."/>
            <person name="Mardis E.R."/>
            <person name="Marra M.A."/>
            <person name="Miner T.L."/>
            <person name="Minx P."/>
            <person name="Mullikin J.C."/>
            <person name="Plumb R.W."/>
            <person name="Rogers J."/>
            <person name="Schein J.E."/>
            <person name="Sohrmann M."/>
            <person name="Spieth J."/>
            <person name="Stajich J.E."/>
            <person name="Wei C."/>
            <person name="Willey D."/>
            <person name="Wilson R.K."/>
            <person name="Durbin R."/>
            <person name="Waterston R.H."/>
        </authorList>
    </citation>
    <scope>NUCLEOTIDE SEQUENCE [LARGE SCALE GENOMIC DNA]</scope>
    <source>
        <strain evidence="1 2">AF16</strain>
    </source>
</reference>
<dbReference type="KEGG" id="cbr:CBG_27556"/>
<sequence>MPTRVHLLRDELTGPHMLLLGCLFFDRAVHQKVREREGLVNFLLTRDSTS</sequence>
<reference evidence="1 2" key="2">
    <citation type="journal article" date="2011" name="PLoS Genet.">
        <title>Caenorhabditis briggsae recombinant inbred line genotypes reveal inter-strain incompatibility and the evolution of recombination.</title>
        <authorList>
            <person name="Ross J.A."/>
            <person name="Koboldt D.C."/>
            <person name="Staisch J.E."/>
            <person name="Chamberlin H.M."/>
            <person name="Gupta B.P."/>
            <person name="Miller R.D."/>
            <person name="Baird S.E."/>
            <person name="Haag E.S."/>
        </authorList>
    </citation>
    <scope>NUCLEOTIDE SEQUENCE [LARGE SCALE GENOMIC DNA]</scope>
    <source>
        <strain evidence="1 2">AF16</strain>
    </source>
</reference>